<dbReference type="SUPFAM" id="SSF52172">
    <property type="entry name" value="CheY-like"/>
    <property type="match status" value="1"/>
</dbReference>
<dbReference type="AlphaFoldDB" id="A0A143BFU5"/>
<proteinExistence type="predicted"/>
<sequence length="181" mass="19468">MVVDSSVPTDANGETMYAVYQSTGSGGNEPRTSPSARLALELRILDADYASHQPAPQHGVPSASDGTGPLVLVVSGDADVRNYVQEHLQTRPEWRTVEADSVAHAIELLKTQRPTVLVLDAPEATLLTHQGPARSGQLPVVLLADAFPAHFEARQATQVLLPWPFEVNDLVNTVARLVGQY</sequence>
<gene>
    <name evidence="1" type="ORF">GEMMAAP_01505</name>
</gene>
<dbReference type="EMBL" id="CP011454">
    <property type="protein sequence ID" value="AMW03876.1"/>
    <property type="molecule type" value="Genomic_DNA"/>
</dbReference>
<dbReference type="KEGG" id="gph:GEMMAAP_01505"/>
<reference evidence="1 2" key="1">
    <citation type="journal article" date="2014" name="Proc. Natl. Acad. Sci. U.S.A.">
        <title>Functional type 2 photosynthetic reaction centers found in the rare bacterial phylum Gemmatimonadetes.</title>
        <authorList>
            <person name="Zeng Y."/>
            <person name="Feng F."/>
            <person name="Medova H."/>
            <person name="Dean J."/>
            <person name="Koblizek M."/>
        </authorList>
    </citation>
    <scope>NUCLEOTIDE SEQUENCE [LARGE SCALE GENOMIC DNA]</scope>
    <source>
        <strain evidence="1 2">AP64</strain>
    </source>
</reference>
<reference evidence="1 2" key="2">
    <citation type="journal article" date="2016" name="Environ. Microbiol. Rep.">
        <title>Metagenomic evidence for the presence of phototrophic Gemmatimonadetes bacteria in diverse environments.</title>
        <authorList>
            <person name="Zeng Y."/>
            <person name="Baumbach J."/>
            <person name="Barbosa E.G."/>
            <person name="Azevedo V."/>
            <person name="Zhang C."/>
            <person name="Koblizek M."/>
        </authorList>
    </citation>
    <scope>NUCLEOTIDE SEQUENCE [LARGE SCALE GENOMIC DNA]</scope>
    <source>
        <strain evidence="1 2">AP64</strain>
    </source>
</reference>
<keyword evidence="2" id="KW-1185">Reference proteome</keyword>
<evidence type="ECO:0000313" key="2">
    <source>
        <dbReference type="Proteomes" id="UP000076404"/>
    </source>
</evidence>
<dbReference type="Gene3D" id="3.40.50.2300">
    <property type="match status" value="1"/>
</dbReference>
<accession>A0A143BFU5</accession>
<evidence type="ECO:0008006" key="3">
    <source>
        <dbReference type="Google" id="ProtNLM"/>
    </source>
</evidence>
<dbReference type="Proteomes" id="UP000076404">
    <property type="component" value="Chromosome"/>
</dbReference>
<organism evidence="1 2">
    <name type="scientific">Gemmatimonas phototrophica</name>
    <dbReference type="NCBI Taxonomy" id="1379270"/>
    <lineage>
        <taxon>Bacteria</taxon>
        <taxon>Pseudomonadati</taxon>
        <taxon>Gemmatimonadota</taxon>
        <taxon>Gemmatimonadia</taxon>
        <taxon>Gemmatimonadales</taxon>
        <taxon>Gemmatimonadaceae</taxon>
        <taxon>Gemmatimonas</taxon>
    </lineage>
</organism>
<name>A0A143BFU5_9BACT</name>
<dbReference type="InterPro" id="IPR011006">
    <property type="entry name" value="CheY-like_superfamily"/>
</dbReference>
<protein>
    <recommendedName>
        <fullName evidence="3">Response regulatory domain-containing protein</fullName>
    </recommendedName>
</protein>
<evidence type="ECO:0000313" key="1">
    <source>
        <dbReference type="EMBL" id="AMW03876.1"/>
    </source>
</evidence>
<dbReference type="STRING" id="1379270.GEMMAAP_01505"/>